<evidence type="ECO:0000256" key="1">
    <source>
        <dbReference type="SAM" id="SignalP"/>
    </source>
</evidence>
<organism evidence="2 3">
    <name type="scientific">Niastella vici</name>
    <dbReference type="NCBI Taxonomy" id="1703345"/>
    <lineage>
        <taxon>Bacteria</taxon>
        <taxon>Pseudomonadati</taxon>
        <taxon>Bacteroidota</taxon>
        <taxon>Chitinophagia</taxon>
        <taxon>Chitinophagales</taxon>
        <taxon>Chitinophagaceae</taxon>
        <taxon>Niastella</taxon>
    </lineage>
</organism>
<comment type="caution">
    <text evidence="2">The sequence shown here is derived from an EMBL/GenBank/DDBJ whole genome shotgun (WGS) entry which is preliminary data.</text>
</comment>
<dbReference type="InterPro" id="IPR032299">
    <property type="entry name" value="DUF4843"/>
</dbReference>
<feature type="chain" id="PRO_5012619051" description="DUF4843 domain-containing protein" evidence="1">
    <location>
        <begin position="22"/>
        <end position="269"/>
    </location>
</feature>
<evidence type="ECO:0008006" key="4">
    <source>
        <dbReference type="Google" id="ProtNLM"/>
    </source>
</evidence>
<dbReference type="STRING" id="1703345.A3860_22220"/>
<dbReference type="EMBL" id="LVYD01000043">
    <property type="protein sequence ID" value="OQP64124.1"/>
    <property type="molecule type" value="Genomic_DNA"/>
</dbReference>
<keyword evidence="1" id="KW-0732">Signal</keyword>
<protein>
    <recommendedName>
        <fullName evidence="4">DUF4843 domain-containing protein</fullName>
    </recommendedName>
</protein>
<evidence type="ECO:0000313" key="2">
    <source>
        <dbReference type="EMBL" id="OQP64124.1"/>
    </source>
</evidence>
<dbReference type="PROSITE" id="PS51257">
    <property type="entry name" value="PROKAR_LIPOPROTEIN"/>
    <property type="match status" value="1"/>
</dbReference>
<proteinExistence type="predicted"/>
<reference evidence="2 3" key="1">
    <citation type="submission" date="2016-03" db="EMBL/GenBank/DDBJ databases">
        <title>Niastella vici sp. nov., isolated from farmland soil.</title>
        <authorList>
            <person name="Chen L."/>
            <person name="Wang D."/>
            <person name="Yang S."/>
            <person name="Wang G."/>
        </authorList>
    </citation>
    <scope>NUCLEOTIDE SEQUENCE [LARGE SCALE GENOMIC DNA]</scope>
    <source>
        <strain evidence="2 3">DJ57</strain>
    </source>
</reference>
<dbReference type="OrthoDB" id="1094829at2"/>
<dbReference type="Proteomes" id="UP000192796">
    <property type="component" value="Unassembled WGS sequence"/>
</dbReference>
<dbReference type="RefSeq" id="WP_158085242.1">
    <property type="nucleotide sequence ID" value="NZ_LVYD01000043.1"/>
</dbReference>
<name>A0A1V9G0M4_9BACT</name>
<accession>A0A1V9G0M4</accession>
<evidence type="ECO:0000313" key="3">
    <source>
        <dbReference type="Proteomes" id="UP000192796"/>
    </source>
</evidence>
<dbReference type="Pfam" id="PF16132">
    <property type="entry name" value="DUF4843"/>
    <property type="match status" value="1"/>
</dbReference>
<feature type="signal peptide" evidence="1">
    <location>
        <begin position="1"/>
        <end position="21"/>
    </location>
</feature>
<dbReference type="AlphaFoldDB" id="A0A1V9G0M4"/>
<sequence length="269" mass="30789">MKKRMIILMAVVVAMTACRKADQITYHSADNIYFDLDPWGLRDSILYTFAYHPNRLKDTVWVPVSISGNRVNKDRYYAVKVVDTATTALPNIHYEPLKDQYKISAGYGWQNMPVVLYNTDTQMVRRSFSLTIQMVSTDDFGAGFPSLITARLVFSGKLEKPKWWDMWLGGYYSQVKHQLFRLAATTDDLSTSGLDAPENLYFVDKLKSLLNAPFTWVTNNPDKGYLLTARPDGNYDFYYSGTPNKKILLQKDGATGKYYFIDENGKQVI</sequence>
<keyword evidence="3" id="KW-1185">Reference proteome</keyword>
<gene>
    <name evidence="2" type="ORF">A3860_22220</name>
</gene>